<dbReference type="SUPFAM" id="SSF55120">
    <property type="entry name" value="Pseudouridine synthase"/>
    <property type="match status" value="1"/>
</dbReference>
<dbReference type="CDD" id="cd02869">
    <property type="entry name" value="PseudoU_synth_RluA_like"/>
    <property type="match status" value="1"/>
</dbReference>
<feature type="active site" evidence="3">
    <location>
        <position position="145"/>
    </location>
</feature>
<name>A0A953HY50_9BACT</name>
<dbReference type="InterPro" id="IPR036986">
    <property type="entry name" value="S4_RNA-bd_sf"/>
</dbReference>
<proteinExistence type="inferred from homology"/>
<dbReference type="AlphaFoldDB" id="A0A953HY50"/>
<gene>
    <name evidence="7" type="ORF">KUV50_11685</name>
</gene>
<dbReference type="GO" id="GO:0000455">
    <property type="term" value="P:enzyme-directed rRNA pseudouridine synthesis"/>
    <property type="evidence" value="ECO:0007669"/>
    <property type="project" value="TreeGrafter"/>
</dbReference>
<evidence type="ECO:0000256" key="4">
    <source>
        <dbReference type="PROSITE-ProRule" id="PRU00182"/>
    </source>
</evidence>
<dbReference type="SMART" id="SM00363">
    <property type="entry name" value="S4"/>
    <property type="match status" value="1"/>
</dbReference>
<dbReference type="PANTHER" id="PTHR21600:SF44">
    <property type="entry name" value="RIBOSOMAL LARGE SUBUNIT PSEUDOURIDINE SYNTHASE D"/>
    <property type="match status" value="1"/>
</dbReference>
<dbReference type="GO" id="GO:0120159">
    <property type="term" value="F:rRNA pseudouridine synthase activity"/>
    <property type="evidence" value="ECO:0007669"/>
    <property type="project" value="UniProtKB-ARBA"/>
</dbReference>
<dbReference type="InterPro" id="IPR020103">
    <property type="entry name" value="PsdUridine_synth_cat_dom_sf"/>
</dbReference>
<dbReference type="EC" id="5.4.99.-" evidence="5"/>
<keyword evidence="2 5" id="KW-0413">Isomerase</keyword>
<dbReference type="Pfam" id="PF00849">
    <property type="entry name" value="PseudoU_synth_2"/>
    <property type="match status" value="1"/>
</dbReference>
<dbReference type="PROSITE" id="PS50889">
    <property type="entry name" value="S4"/>
    <property type="match status" value="1"/>
</dbReference>
<protein>
    <recommendedName>
        <fullName evidence="5">Pseudouridine synthase</fullName>
        <ecNumber evidence="5">5.4.99.-</ecNumber>
    </recommendedName>
</protein>
<evidence type="ECO:0000256" key="3">
    <source>
        <dbReference type="PIRSR" id="PIRSR606225-1"/>
    </source>
</evidence>
<comment type="caution">
    <text evidence="7">The sequence shown here is derived from an EMBL/GenBank/DDBJ whole genome shotgun (WGS) entry which is preliminary data.</text>
</comment>
<dbReference type="SUPFAM" id="SSF55174">
    <property type="entry name" value="Alpha-L RNA-binding motif"/>
    <property type="match status" value="1"/>
</dbReference>
<dbReference type="Gene3D" id="3.30.2350.10">
    <property type="entry name" value="Pseudouridine synthase"/>
    <property type="match status" value="1"/>
</dbReference>
<dbReference type="EMBL" id="JAHVHU010000010">
    <property type="protein sequence ID" value="MBY5958801.1"/>
    <property type="molecule type" value="Genomic_DNA"/>
</dbReference>
<keyword evidence="8" id="KW-1185">Reference proteome</keyword>
<comment type="catalytic activity">
    <reaction evidence="5">
        <text>a uridine in RNA = a pseudouridine in RNA</text>
        <dbReference type="Rhea" id="RHEA:48348"/>
        <dbReference type="Rhea" id="RHEA-COMP:12068"/>
        <dbReference type="Rhea" id="RHEA-COMP:12069"/>
        <dbReference type="ChEBI" id="CHEBI:65314"/>
        <dbReference type="ChEBI" id="CHEBI:65315"/>
    </reaction>
</comment>
<evidence type="ECO:0000256" key="1">
    <source>
        <dbReference type="ARBA" id="ARBA00010876"/>
    </source>
</evidence>
<evidence type="ECO:0000259" key="6">
    <source>
        <dbReference type="SMART" id="SM00363"/>
    </source>
</evidence>
<dbReference type="GO" id="GO:0003723">
    <property type="term" value="F:RNA binding"/>
    <property type="evidence" value="ECO:0007669"/>
    <property type="project" value="UniProtKB-KW"/>
</dbReference>
<dbReference type="Proteomes" id="UP000753961">
    <property type="component" value="Unassembled WGS sequence"/>
</dbReference>
<dbReference type="InterPro" id="IPR006145">
    <property type="entry name" value="PsdUridine_synth_RsuA/RluA"/>
</dbReference>
<evidence type="ECO:0000256" key="2">
    <source>
        <dbReference type="ARBA" id="ARBA00023235"/>
    </source>
</evidence>
<feature type="domain" description="RNA-binding S4" evidence="6">
    <location>
        <begin position="16"/>
        <end position="73"/>
    </location>
</feature>
<dbReference type="CDD" id="cd00165">
    <property type="entry name" value="S4"/>
    <property type="match status" value="1"/>
</dbReference>
<sequence>MNDVRTIVVDPGQALLRIDKFLMDRLPQVSRNKIQEGLRDQRILVNGGKVKPNYKVRPDDEITIETPVNDEYDGEIVPENIPMDIRYEDEYLMVVHKPAGMVVHPGYGNYSGTLVNALAYYLDHHALPVLPGNEADRPGLVHRLDKDTSGMLVIAKKENVLQQLAAQFHDHKPDRRYLAIVWGSPEPNEGTIRKPIARHPKNRLIFTAVEEDSALEGREAVTHYKVIKDYYYISLIECRLETGRTHQIRVHMESMGHPVFNDVRYGGDRIRKGTIFSKYRQFVENCFSTCPRQALHARSLAFVHPITRKKMSFSSELPSDMHELLHKWDRYVKDRSQKEL</sequence>
<keyword evidence="4" id="KW-0694">RNA-binding</keyword>
<dbReference type="Pfam" id="PF01479">
    <property type="entry name" value="S4"/>
    <property type="match status" value="1"/>
</dbReference>
<comment type="similarity">
    <text evidence="1 5">Belongs to the pseudouridine synthase RluA family.</text>
</comment>
<accession>A0A953HY50</accession>
<dbReference type="Gene3D" id="3.10.290.10">
    <property type="entry name" value="RNA-binding S4 domain"/>
    <property type="match status" value="1"/>
</dbReference>
<evidence type="ECO:0000313" key="7">
    <source>
        <dbReference type="EMBL" id="MBY5958801.1"/>
    </source>
</evidence>
<evidence type="ECO:0000313" key="8">
    <source>
        <dbReference type="Proteomes" id="UP000753961"/>
    </source>
</evidence>
<dbReference type="NCBIfam" id="TIGR00005">
    <property type="entry name" value="rluA_subfam"/>
    <property type="match status" value="1"/>
</dbReference>
<dbReference type="InterPro" id="IPR002942">
    <property type="entry name" value="S4_RNA-bd"/>
</dbReference>
<organism evidence="7 8">
    <name type="scientific">Membranihabitans marinus</name>
    <dbReference type="NCBI Taxonomy" id="1227546"/>
    <lineage>
        <taxon>Bacteria</taxon>
        <taxon>Pseudomonadati</taxon>
        <taxon>Bacteroidota</taxon>
        <taxon>Saprospiria</taxon>
        <taxon>Saprospirales</taxon>
        <taxon>Saprospiraceae</taxon>
        <taxon>Membranihabitans</taxon>
    </lineage>
</organism>
<dbReference type="PANTHER" id="PTHR21600">
    <property type="entry name" value="MITOCHONDRIAL RNA PSEUDOURIDINE SYNTHASE"/>
    <property type="match status" value="1"/>
</dbReference>
<reference evidence="7" key="1">
    <citation type="submission" date="2021-06" db="EMBL/GenBank/DDBJ databases">
        <title>44 bacteria genomes isolated from Dapeng, Shenzhen.</title>
        <authorList>
            <person name="Zheng W."/>
            <person name="Yu S."/>
            <person name="Huang Y."/>
        </authorList>
    </citation>
    <scope>NUCLEOTIDE SEQUENCE</scope>
    <source>
        <strain evidence="7">DP5N28-2</strain>
    </source>
</reference>
<dbReference type="InterPro" id="IPR050188">
    <property type="entry name" value="RluA_PseudoU_synthase"/>
</dbReference>
<evidence type="ECO:0000256" key="5">
    <source>
        <dbReference type="RuleBase" id="RU362028"/>
    </source>
</evidence>
<dbReference type="InterPro" id="IPR006225">
    <property type="entry name" value="PsdUridine_synth_RluC/D"/>
</dbReference>
<comment type="function">
    <text evidence="5">Responsible for synthesis of pseudouridine from uracil.</text>
</comment>